<gene>
    <name evidence="1" type="ORF">C7I85_24715</name>
</gene>
<dbReference type="EMBL" id="PXYL01000018">
    <property type="protein sequence ID" value="PSJ56482.1"/>
    <property type="molecule type" value="Genomic_DNA"/>
</dbReference>
<accession>A0A2P7S201</accession>
<evidence type="ECO:0000313" key="2">
    <source>
        <dbReference type="Proteomes" id="UP000240653"/>
    </source>
</evidence>
<proteinExistence type="predicted"/>
<dbReference type="AlphaFoldDB" id="A0A2P7S201"/>
<keyword evidence="2" id="KW-1185">Reference proteome</keyword>
<dbReference type="Proteomes" id="UP000240653">
    <property type="component" value="Unassembled WGS sequence"/>
</dbReference>
<evidence type="ECO:0000313" key="1">
    <source>
        <dbReference type="EMBL" id="PSJ56482.1"/>
    </source>
</evidence>
<comment type="caution">
    <text evidence="1">The sequence shown here is derived from an EMBL/GenBank/DDBJ whole genome shotgun (WGS) entry which is preliminary data.</text>
</comment>
<reference evidence="1 2" key="1">
    <citation type="submission" date="2018-03" db="EMBL/GenBank/DDBJ databases">
        <title>The draft genome of Mesorhizobium soli JCM 19897.</title>
        <authorList>
            <person name="Li L."/>
            <person name="Liu L."/>
            <person name="Liang L."/>
            <person name="Wang T."/>
            <person name="Zhang X."/>
        </authorList>
    </citation>
    <scope>NUCLEOTIDE SEQUENCE [LARGE SCALE GENOMIC DNA]</scope>
    <source>
        <strain evidence="1 2">JCM 19897</strain>
    </source>
</reference>
<name>A0A2P7S201_9HYPH</name>
<sequence>MKGLEWIDHKKFVERLAVWAAIIDEVQGLREKFSEQVDNDPALYCERKLIIVVDLADSSQHRHFAKVNSGHWPIKTNRVDDVIHPHGDSG</sequence>
<protein>
    <submittedName>
        <fullName evidence="1">Uncharacterized protein</fullName>
    </submittedName>
</protein>
<organism evidence="1 2">
    <name type="scientific">Pseudaminobacter soli</name>
    <name type="common">ex Li et al. 2025</name>
    <dbReference type="NCBI Taxonomy" id="1295366"/>
    <lineage>
        <taxon>Bacteria</taxon>
        <taxon>Pseudomonadati</taxon>
        <taxon>Pseudomonadota</taxon>
        <taxon>Alphaproteobacteria</taxon>
        <taxon>Hyphomicrobiales</taxon>
        <taxon>Phyllobacteriaceae</taxon>
        <taxon>Pseudaminobacter</taxon>
    </lineage>
</organism>